<gene>
    <name evidence="2" type="ORF">NCTC7807_01206</name>
</gene>
<protein>
    <submittedName>
        <fullName evidence="2">Major facilitator superfamily transporter MFS 1</fullName>
    </submittedName>
</protein>
<evidence type="ECO:0000313" key="2">
    <source>
        <dbReference type="EMBL" id="SUO95103.1"/>
    </source>
</evidence>
<feature type="region of interest" description="Disordered" evidence="1">
    <location>
        <begin position="1"/>
        <end position="28"/>
    </location>
</feature>
<evidence type="ECO:0000313" key="3">
    <source>
        <dbReference type="Proteomes" id="UP000254150"/>
    </source>
</evidence>
<dbReference type="Proteomes" id="UP000254150">
    <property type="component" value="Unassembled WGS sequence"/>
</dbReference>
<reference evidence="2 3" key="1">
    <citation type="submission" date="2018-06" db="EMBL/GenBank/DDBJ databases">
        <authorList>
            <consortium name="Pathogen Informatics"/>
            <person name="Doyle S."/>
        </authorList>
    </citation>
    <scope>NUCLEOTIDE SEQUENCE [LARGE SCALE GENOMIC DNA]</scope>
    <source>
        <strain evidence="2 3">NCTC7807</strain>
    </source>
</reference>
<dbReference type="EMBL" id="UHID01000001">
    <property type="protein sequence ID" value="SUO95103.1"/>
    <property type="molecule type" value="Genomic_DNA"/>
</dbReference>
<accession>A0A380MT62</accession>
<proteinExistence type="predicted"/>
<evidence type="ECO:0000256" key="1">
    <source>
        <dbReference type="SAM" id="MobiDB-lite"/>
    </source>
</evidence>
<name>A0A380MT62_STRGR</name>
<dbReference type="GeneID" id="95068434"/>
<dbReference type="AlphaFoldDB" id="A0A380MT62"/>
<sequence length="57" mass="5369">MSLPVAGLPAPATGLPVPGAGPGAAMPVASSAIMGDAPVRRARVASSVEEGRTSSAA</sequence>
<dbReference type="RefSeq" id="WP_181843959.1">
    <property type="nucleotide sequence ID" value="NZ_UHID01000001.1"/>
</dbReference>
<organism evidence="2 3">
    <name type="scientific">Streptomyces griseus</name>
    <dbReference type="NCBI Taxonomy" id="1911"/>
    <lineage>
        <taxon>Bacteria</taxon>
        <taxon>Bacillati</taxon>
        <taxon>Actinomycetota</taxon>
        <taxon>Actinomycetes</taxon>
        <taxon>Kitasatosporales</taxon>
        <taxon>Streptomycetaceae</taxon>
        <taxon>Streptomyces</taxon>
    </lineage>
</organism>